<dbReference type="Gene3D" id="3.40.50.150">
    <property type="entry name" value="Vaccinia Virus protein VP39"/>
    <property type="match status" value="1"/>
</dbReference>
<comment type="caution">
    <text evidence="5">The sequence shown here is derived from an EMBL/GenBank/DDBJ whole genome shotgun (WGS) entry which is preliminary data.</text>
</comment>
<evidence type="ECO:0000256" key="3">
    <source>
        <dbReference type="ARBA" id="ARBA00022688"/>
    </source>
</evidence>
<dbReference type="GO" id="GO:0032259">
    <property type="term" value="P:methylation"/>
    <property type="evidence" value="ECO:0007669"/>
    <property type="project" value="UniProtKB-KW"/>
</dbReference>
<dbReference type="NCBIfam" id="TIGR01983">
    <property type="entry name" value="UbiG"/>
    <property type="match status" value="1"/>
</dbReference>
<dbReference type="SUPFAM" id="SSF53335">
    <property type="entry name" value="S-adenosyl-L-methionine-dependent methyltransferases"/>
    <property type="match status" value="1"/>
</dbReference>
<sequence>MDNATASLPASRATIDPKEAAHFGALAAEWWDPKGTSAMLHKLNPVRLGFIREAIDGHFGTDSRGLRPLAGKRALDAGCGAGLLCEPLARMGAAVTGVDAAPENAAAARAHAEAGGLAIDYRAGELGSLGLTGYDLVCSLEVIEHVTDKAAFIGDLSAALADDGLMILSCPNRTARSRVLLVEAAERLGQVPRGTHEWSQFVTPEELRELADGAGLELGMPRGIAWSPLKGLHLSDDLALNFIATARKK</sequence>
<dbReference type="EC" id="2.1.1.64" evidence="5"/>
<dbReference type="Proteomes" id="UP000024329">
    <property type="component" value="Unassembled WGS sequence"/>
</dbReference>
<dbReference type="AlphaFoldDB" id="A0A031JRD5"/>
<dbReference type="PATRIC" id="fig|158500.4.peg.3978"/>
<accession>A0A031JRD5</accession>
<keyword evidence="3" id="KW-0831">Ubiquinone biosynthesis</keyword>
<dbReference type="GO" id="GO:0061542">
    <property type="term" value="F:3-demethylubiquinol 3-O-methyltransferase activity"/>
    <property type="evidence" value="ECO:0007669"/>
    <property type="project" value="UniProtKB-EC"/>
</dbReference>
<dbReference type="EMBL" id="JFYZ01000024">
    <property type="protein sequence ID" value="EZP79469.1"/>
    <property type="molecule type" value="Genomic_DNA"/>
</dbReference>
<keyword evidence="4" id="KW-0949">S-adenosyl-L-methionine</keyword>
<evidence type="ECO:0000256" key="4">
    <source>
        <dbReference type="ARBA" id="ARBA00022691"/>
    </source>
</evidence>
<protein>
    <submittedName>
        <fullName evidence="5">Bifunctional 3-demethylubiquinone-9 3-methyltransferase/ 2-octaprenyl-6-hydroxy phenol methylase</fullName>
        <ecNumber evidence="5">2.1.1.64</ecNumber>
    </submittedName>
</protein>
<dbReference type="PANTHER" id="PTHR43464">
    <property type="entry name" value="METHYLTRANSFERASE"/>
    <property type="match status" value="1"/>
</dbReference>
<evidence type="ECO:0000313" key="6">
    <source>
        <dbReference type="Proteomes" id="UP000024329"/>
    </source>
</evidence>
<evidence type="ECO:0000256" key="2">
    <source>
        <dbReference type="ARBA" id="ARBA00022679"/>
    </source>
</evidence>
<gene>
    <name evidence="5" type="ORF">BV97_03906</name>
</gene>
<keyword evidence="2 5" id="KW-0808">Transferase</keyword>
<dbReference type="STRING" id="158500.BES08_16860"/>
<dbReference type="InterPro" id="IPR029063">
    <property type="entry name" value="SAM-dependent_MTases_sf"/>
</dbReference>
<organism evidence="5 6">
    <name type="scientific">Novosphingobium resinovorum</name>
    <dbReference type="NCBI Taxonomy" id="158500"/>
    <lineage>
        <taxon>Bacteria</taxon>
        <taxon>Pseudomonadati</taxon>
        <taxon>Pseudomonadota</taxon>
        <taxon>Alphaproteobacteria</taxon>
        <taxon>Sphingomonadales</taxon>
        <taxon>Sphingomonadaceae</taxon>
        <taxon>Novosphingobium</taxon>
    </lineage>
</organism>
<reference evidence="5 6" key="1">
    <citation type="submission" date="2014-03" db="EMBL/GenBank/DDBJ databases">
        <title>Whole genome sequence of Novosphingobium resinovorum KF1.</title>
        <authorList>
            <person name="Gan H.M."/>
            <person name="Gan H.Y."/>
            <person name="Chew T.H."/>
            <person name="Savka M.A."/>
        </authorList>
    </citation>
    <scope>NUCLEOTIDE SEQUENCE [LARGE SCALE GENOMIC DNA]</scope>
    <source>
        <strain evidence="5 6">KF1</strain>
    </source>
</reference>
<dbReference type="eggNOG" id="COG2227">
    <property type="taxonomic scope" value="Bacteria"/>
</dbReference>
<name>A0A031JRD5_9SPHN</name>
<dbReference type="PANTHER" id="PTHR43464:SF19">
    <property type="entry name" value="UBIQUINONE BIOSYNTHESIS O-METHYLTRANSFERASE, MITOCHONDRIAL"/>
    <property type="match status" value="1"/>
</dbReference>
<keyword evidence="5" id="KW-0830">Ubiquinone</keyword>
<dbReference type="GO" id="GO:0010420">
    <property type="term" value="F:polyprenyldihydroxybenzoate methyltransferase activity"/>
    <property type="evidence" value="ECO:0007669"/>
    <property type="project" value="InterPro"/>
</dbReference>
<proteinExistence type="predicted"/>
<evidence type="ECO:0000256" key="1">
    <source>
        <dbReference type="ARBA" id="ARBA00022603"/>
    </source>
</evidence>
<keyword evidence="1 5" id="KW-0489">Methyltransferase</keyword>
<dbReference type="Pfam" id="PF13489">
    <property type="entry name" value="Methyltransf_23"/>
    <property type="match status" value="1"/>
</dbReference>
<dbReference type="InterPro" id="IPR010233">
    <property type="entry name" value="UbiG_MeTrfase"/>
</dbReference>
<dbReference type="RefSeq" id="WP_036528034.1">
    <property type="nucleotide sequence ID" value="NZ_JFYZ01000024.1"/>
</dbReference>
<evidence type="ECO:0000313" key="5">
    <source>
        <dbReference type="EMBL" id="EZP79469.1"/>
    </source>
</evidence>